<organism evidence="2 3">
    <name type="scientific">Rubroshorea leprosula</name>
    <dbReference type="NCBI Taxonomy" id="152421"/>
    <lineage>
        <taxon>Eukaryota</taxon>
        <taxon>Viridiplantae</taxon>
        <taxon>Streptophyta</taxon>
        <taxon>Embryophyta</taxon>
        <taxon>Tracheophyta</taxon>
        <taxon>Spermatophyta</taxon>
        <taxon>Magnoliopsida</taxon>
        <taxon>eudicotyledons</taxon>
        <taxon>Gunneridae</taxon>
        <taxon>Pentapetalae</taxon>
        <taxon>rosids</taxon>
        <taxon>malvids</taxon>
        <taxon>Malvales</taxon>
        <taxon>Dipterocarpaceae</taxon>
        <taxon>Rubroshorea</taxon>
    </lineage>
</organism>
<protein>
    <submittedName>
        <fullName evidence="2">Uncharacterized protein</fullName>
    </submittedName>
</protein>
<accession>A0AAV5IHS5</accession>
<feature type="region of interest" description="Disordered" evidence="1">
    <location>
        <begin position="17"/>
        <end position="59"/>
    </location>
</feature>
<proteinExistence type="predicted"/>
<evidence type="ECO:0000313" key="3">
    <source>
        <dbReference type="Proteomes" id="UP001054252"/>
    </source>
</evidence>
<sequence>MVFLENPKLGSFLAREPRSVFSTENPHRSGKGRRRKKKKKIEEGGKRRKKTVKKEEAKG</sequence>
<comment type="caution">
    <text evidence="2">The sequence shown here is derived from an EMBL/GenBank/DDBJ whole genome shotgun (WGS) entry which is preliminary data.</text>
</comment>
<reference evidence="2 3" key="1">
    <citation type="journal article" date="2021" name="Commun. Biol.">
        <title>The genome of Shorea leprosula (Dipterocarpaceae) highlights the ecological relevance of drought in aseasonal tropical rainforests.</title>
        <authorList>
            <person name="Ng K.K.S."/>
            <person name="Kobayashi M.J."/>
            <person name="Fawcett J.A."/>
            <person name="Hatakeyama M."/>
            <person name="Paape T."/>
            <person name="Ng C.H."/>
            <person name="Ang C.C."/>
            <person name="Tnah L.H."/>
            <person name="Lee C.T."/>
            <person name="Nishiyama T."/>
            <person name="Sese J."/>
            <person name="O'Brien M.J."/>
            <person name="Copetti D."/>
            <person name="Mohd Noor M.I."/>
            <person name="Ong R.C."/>
            <person name="Putra M."/>
            <person name="Sireger I.Z."/>
            <person name="Indrioko S."/>
            <person name="Kosugi Y."/>
            <person name="Izuno A."/>
            <person name="Isagi Y."/>
            <person name="Lee S.L."/>
            <person name="Shimizu K.K."/>
        </authorList>
    </citation>
    <scope>NUCLEOTIDE SEQUENCE [LARGE SCALE GENOMIC DNA]</scope>
    <source>
        <strain evidence="2">214</strain>
    </source>
</reference>
<dbReference type="AlphaFoldDB" id="A0AAV5IHS5"/>
<evidence type="ECO:0000313" key="2">
    <source>
        <dbReference type="EMBL" id="GKU97909.1"/>
    </source>
</evidence>
<name>A0AAV5IHS5_9ROSI</name>
<dbReference type="EMBL" id="BPVZ01000012">
    <property type="protein sequence ID" value="GKU97909.1"/>
    <property type="molecule type" value="Genomic_DNA"/>
</dbReference>
<gene>
    <name evidence="2" type="ORF">SLEP1_g10983</name>
</gene>
<keyword evidence="3" id="KW-1185">Reference proteome</keyword>
<dbReference type="Proteomes" id="UP001054252">
    <property type="component" value="Unassembled WGS sequence"/>
</dbReference>
<feature type="compositionally biased region" description="Basic residues" evidence="1">
    <location>
        <begin position="28"/>
        <end position="39"/>
    </location>
</feature>
<evidence type="ECO:0000256" key="1">
    <source>
        <dbReference type="SAM" id="MobiDB-lite"/>
    </source>
</evidence>